<dbReference type="Pfam" id="PF00069">
    <property type="entry name" value="Pkinase"/>
    <property type="match status" value="1"/>
</dbReference>
<dbReference type="GO" id="GO:0004674">
    <property type="term" value="F:protein serine/threonine kinase activity"/>
    <property type="evidence" value="ECO:0007669"/>
    <property type="project" value="UniProtKB-KW"/>
</dbReference>
<sequence length="921" mass="101320">MANSHSGPEDSLKSSHSAIWDPPDVTVTSELRTTISRDMNLPMLNQYLRVARVGGGQHGEVFLCYRVDPTLPEDDPQRYMSVAIKGVRRNNPKAERFKLFKRSRALPDNRGPDHVPLANQLNTTEQKIRKEIAIMKKLRHPHVVRLYEVIDDRLKDKIYMVMEYLGGGEVKWRTLDDEPVLTVSQTRRIIRDAVLGLEYLHSQGIIHRDIKPANLLWTEDRSQVKIGDFGVSHFSYAQRLAAAGKADDEPPEAILMDDTDLSKRAGTPSFLAPEVVWEFHNLSPLNSQTELASSPRSTSTLHSGSHLPSTKPPITKSIDVWALGVTLYCLLFGTIPFDLSPEEGTNEFLLYRYICNHDWSVPPTMSADQVPTGGRHPKPTAPGAPAIFLLDRFLQKDPANRITLDQVKVRTTAHSWILEDLPDPERWLEATSTGPRINITPDETTRAMTMAKFDWNWGGKVAKRMVTWFSPKSRQRNAVSVTPLRRESPMRGGPGEIPLWSDPSAIGGGAPQRRQPRLKTNSNSVYHVASSPGLFPGPSTPSNSKGKEKEKEKEKDRKGKRKQEDRAVHEAHLRASREQQMRTHHANASEVPLRSRKMSGATDGGAVSESSPSAVRSKWSWFSGFNSKSSAADRGSNGAARPRRRAAGVVNHALPDRPHTLVVGGVFDPHSRRSEEALRYHRSARNSSSGLFTAARRASSWGQGDEPLEFAEVMSMASEDGEVLLNETEYLYGAGGVQDHSMVGPGPSEASTSASASASAAGTGERAYTAELDERARQVSFDGSSSFVSGYGDEGESKWVSTLSSEDGDLDGEEEDEEEEEFFDSEGGYVDEEGGVNLDVRGPSPHADSASSSGSSSRSSRSGESLNGVGRGTSRSPPRSRGRQPRDEMDTFDEDDGVVFSPRKRAPVGAGEDPDFLKTPS</sequence>
<evidence type="ECO:0000313" key="12">
    <source>
        <dbReference type="EMBL" id="KAF6755450.1"/>
    </source>
</evidence>
<feature type="compositionally biased region" description="Low complexity" evidence="10">
    <location>
        <begin position="744"/>
        <end position="765"/>
    </location>
</feature>
<dbReference type="CDD" id="cd14008">
    <property type="entry name" value="STKc_LKB1_CaMKK"/>
    <property type="match status" value="1"/>
</dbReference>
<feature type="binding site" evidence="7">
    <location>
        <position position="228"/>
    </location>
    <ligand>
        <name>ATP</name>
        <dbReference type="ChEBI" id="CHEBI:30616"/>
    </ligand>
</feature>
<dbReference type="PANTHER" id="PTHR24350">
    <property type="entry name" value="SERINE/THREONINE-PROTEIN KINASE IAL-RELATED"/>
    <property type="match status" value="1"/>
</dbReference>
<dbReference type="OrthoDB" id="68483at2759"/>
<keyword evidence="5 7" id="KW-0067">ATP-binding</keyword>
<dbReference type="Gene3D" id="1.10.510.10">
    <property type="entry name" value="Transferase(Phosphotransferase) domain 1"/>
    <property type="match status" value="1"/>
</dbReference>
<feature type="region of interest" description="Disordered" evidence="10">
    <location>
        <begin position="473"/>
        <end position="613"/>
    </location>
</feature>
<feature type="region of interest" description="Disordered" evidence="10">
    <location>
        <begin position="736"/>
        <end position="921"/>
    </location>
</feature>
<dbReference type="SMART" id="SM00220">
    <property type="entry name" value="S_TKc"/>
    <property type="match status" value="1"/>
</dbReference>
<dbReference type="InterPro" id="IPR017441">
    <property type="entry name" value="Protein_kinase_ATP_BS"/>
</dbReference>
<evidence type="ECO:0000256" key="10">
    <source>
        <dbReference type="SAM" id="MobiDB-lite"/>
    </source>
</evidence>
<gene>
    <name evidence="12" type="ORF">DFP72DRAFT_811573</name>
</gene>
<feature type="compositionally biased region" description="Low complexity" evidence="10">
    <location>
        <begin position="849"/>
        <end position="865"/>
    </location>
</feature>
<evidence type="ECO:0000259" key="11">
    <source>
        <dbReference type="PROSITE" id="PS50011"/>
    </source>
</evidence>
<dbReference type="InterPro" id="IPR011009">
    <property type="entry name" value="Kinase-like_dom_sf"/>
</dbReference>
<organism evidence="12 13">
    <name type="scientific">Ephemerocybe angulata</name>
    <dbReference type="NCBI Taxonomy" id="980116"/>
    <lineage>
        <taxon>Eukaryota</taxon>
        <taxon>Fungi</taxon>
        <taxon>Dikarya</taxon>
        <taxon>Basidiomycota</taxon>
        <taxon>Agaricomycotina</taxon>
        <taxon>Agaricomycetes</taxon>
        <taxon>Agaricomycetidae</taxon>
        <taxon>Agaricales</taxon>
        <taxon>Agaricineae</taxon>
        <taxon>Psathyrellaceae</taxon>
        <taxon>Ephemerocybe</taxon>
    </lineage>
</organism>
<feature type="compositionally biased region" description="Basic and acidic residues" evidence="10">
    <location>
        <begin position="545"/>
        <end position="581"/>
    </location>
</feature>
<feature type="compositionally biased region" description="Acidic residues" evidence="10">
    <location>
        <begin position="806"/>
        <end position="834"/>
    </location>
</feature>
<evidence type="ECO:0000256" key="9">
    <source>
        <dbReference type="PROSITE-ProRule" id="PRU10141"/>
    </source>
</evidence>
<keyword evidence="2" id="KW-0808">Transferase</keyword>
<evidence type="ECO:0000256" key="5">
    <source>
        <dbReference type="ARBA" id="ARBA00022840"/>
    </source>
</evidence>
<feature type="compositionally biased region" description="Polar residues" evidence="10">
    <location>
        <begin position="288"/>
        <end position="308"/>
    </location>
</feature>
<dbReference type="GO" id="GO:0005524">
    <property type="term" value="F:ATP binding"/>
    <property type="evidence" value="ECO:0007669"/>
    <property type="project" value="UniProtKB-UniRule"/>
</dbReference>
<dbReference type="PROSITE" id="PS00107">
    <property type="entry name" value="PROTEIN_KINASE_ATP"/>
    <property type="match status" value="1"/>
</dbReference>
<dbReference type="AlphaFoldDB" id="A0A8H6M5G3"/>
<feature type="region of interest" description="Disordered" evidence="10">
    <location>
        <begin position="1"/>
        <end position="22"/>
    </location>
</feature>
<dbReference type="Gene3D" id="3.30.200.20">
    <property type="entry name" value="Phosphorylase Kinase, domain 1"/>
    <property type="match status" value="1"/>
</dbReference>
<keyword evidence="1" id="KW-0723">Serine/threonine-protein kinase</keyword>
<keyword evidence="3 7" id="KW-0547">Nucleotide-binding</keyword>
<dbReference type="InterPro" id="IPR000719">
    <property type="entry name" value="Prot_kinase_dom"/>
</dbReference>
<keyword evidence="13" id="KW-1185">Reference proteome</keyword>
<reference evidence="12 13" key="1">
    <citation type="submission" date="2020-07" db="EMBL/GenBank/DDBJ databases">
        <title>Comparative genomics of pyrophilous fungi reveals a link between fire events and developmental genes.</title>
        <authorList>
            <consortium name="DOE Joint Genome Institute"/>
            <person name="Steindorff A.S."/>
            <person name="Carver A."/>
            <person name="Calhoun S."/>
            <person name="Stillman K."/>
            <person name="Liu H."/>
            <person name="Lipzen A."/>
            <person name="Pangilinan J."/>
            <person name="Labutti K."/>
            <person name="Bruns T.D."/>
            <person name="Grigoriev I.V."/>
        </authorList>
    </citation>
    <scope>NUCLEOTIDE SEQUENCE [LARGE SCALE GENOMIC DNA]</scope>
    <source>
        <strain evidence="12 13">CBS 144469</strain>
    </source>
</reference>
<evidence type="ECO:0000256" key="6">
    <source>
        <dbReference type="PIRSR" id="PIRSR630616-1"/>
    </source>
</evidence>
<evidence type="ECO:0000256" key="4">
    <source>
        <dbReference type="ARBA" id="ARBA00022777"/>
    </source>
</evidence>
<name>A0A8H6M5G3_9AGAR</name>
<proteinExistence type="predicted"/>
<evidence type="ECO:0000256" key="2">
    <source>
        <dbReference type="ARBA" id="ARBA00022679"/>
    </source>
</evidence>
<evidence type="ECO:0000256" key="7">
    <source>
        <dbReference type="PIRSR" id="PIRSR630616-2"/>
    </source>
</evidence>
<comment type="caution">
    <text evidence="12">The sequence shown here is derived from an EMBL/GenBank/DDBJ whole genome shotgun (WGS) entry which is preliminary data.</text>
</comment>
<evidence type="ECO:0000313" key="13">
    <source>
        <dbReference type="Proteomes" id="UP000521943"/>
    </source>
</evidence>
<feature type="domain" description="Protein kinase" evidence="11">
    <location>
        <begin position="47"/>
        <end position="417"/>
    </location>
</feature>
<dbReference type="SUPFAM" id="SSF56112">
    <property type="entry name" value="Protein kinase-like (PK-like)"/>
    <property type="match status" value="1"/>
</dbReference>
<feature type="active site" description="Proton acceptor" evidence="6">
    <location>
        <position position="209"/>
    </location>
</feature>
<protein>
    <submittedName>
        <fullName evidence="12">Other/CAMKK/ELM protein kinase</fullName>
    </submittedName>
</protein>
<dbReference type="EMBL" id="JACGCI010000030">
    <property type="protein sequence ID" value="KAF6755450.1"/>
    <property type="molecule type" value="Genomic_DNA"/>
</dbReference>
<dbReference type="PROSITE" id="PS50011">
    <property type="entry name" value="PROTEIN_KINASE_DOM"/>
    <property type="match status" value="1"/>
</dbReference>
<evidence type="ECO:0000256" key="8">
    <source>
        <dbReference type="PIRSR" id="PIRSR630616-3"/>
    </source>
</evidence>
<feature type="binding site" evidence="9">
    <location>
        <position position="85"/>
    </location>
    <ligand>
        <name>ATP</name>
        <dbReference type="ChEBI" id="CHEBI:30616"/>
    </ligand>
</feature>
<feature type="compositionally biased region" description="Low complexity" evidence="10">
    <location>
        <begin position="779"/>
        <end position="791"/>
    </location>
</feature>
<keyword evidence="4 12" id="KW-0418">Kinase</keyword>
<dbReference type="Proteomes" id="UP000521943">
    <property type="component" value="Unassembled WGS sequence"/>
</dbReference>
<evidence type="ECO:0000256" key="1">
    <source>
        <dbReference type="ARBA" id="ARBA00022527"/>
    </source>
</evidence>
<accession>A0A8H6M5G3</accession>
<feature type="region of interest" description="Disordered" evidence="10">
    <location>
        <begin position="288"/>
        <end position="310"/>
    </location>
</feature>
<feature type="cross-link" description="Glycyl lysine isopeptide (Lys-Gly) (interchain with G-Cter in SUMO2)" evidence="8">
    <location>
        <position position="211"/>
    </location>
</feature>
<evidence type="ECO:0000256" key="3">
    <source>
        <dbReference type="ARBA" id="ARBA00022741"/>
    </source>
</evidence>
<dbReference type="InterPro" id="IPR030616">
    <property type="entry name" value="Aur-like"/>
</dbReference>